<name>A0A0N0NN12_9EURO</name>
<evidence type="ECO:0000313" key="3">
    <source>
        <dbReference type="EMBL" id="KPI40849.1"/>
    </source>
</evidence>
<dbReference type="GO" id="GO:0046872">
    <property type="term" value="F:metal ion binding"/>
    <property type="evidence" value="ECO:0007669"/>
    <property type="project" value="InterPro"/>
</dbReference>
<evidence type="ECO:0000313" key="4">
    <source>
        <dbReference type="Proteomes" id="UP000038010"/>
    </source>
</evidence>
<dbReference type="AlphaFoldDB" id="A0A0N0NN12"/>
<organism evidence="3 4">
    <name type="scientific">Cyphellophora attinorum</name>
    <dbReference type="NCBI Taxonomy" id="1664694"/>
    <lineage>
        <taxon>Eukaryota</taxon>
        <taxon>Fungi</taxon>
        <taxon>Dikarya</taxon>
        <taxon>Ascomycota</taxon>
        <taxon>Pezizomycotina</taxon>
        <taxon>Eurotiomycetes</taxon>
        <taxon>Chaetothyriomycetidae</taxon>
        <taxon>Chaetothyriales</taxon>
        <taxon>Cyphellophoraceae</taxon>
        <taxon>Cyphellophora</taxon>
    </lineage>
</organism>
<dbReference type="STRING" id="1664694.A0A0N0NN12"/>
<sequence length="250" mass="26856">MSSSVVCRKAFEEPAGTNLAGIPTTNLELDSPLMTYGAPYDELCAKHIQNTFHASRVYIIASGTLSHQTDGVERLISSIGRDRVVGVKKGMAQHTPWTDIIEITNECRELHVDCIVTLGAGSLTDGGKIIVLALANDITTTEQLARYSIESTSVPANVKRPVVPLITIPTSLSGGEYFSLAGGTDPVTHHKQGFLYSGMGSKLVILDAELCTTTPPYYWYSTGFRSLDHCVEALCCLTGTAKSDEKASRG</sequence>
<dbReference type="InterPro" id="IPR039697">
    <property type="entry name" value="Alcohol_dehydrogenase_Fe"/>
</dbReference>
<reference evidence="3 4" key="1">
    <citation type="submission" date="2015-06" db="EMBL/GenBank/DDBJ databases">
        <title>Draft genome of the ant-associated black yeast Phialophora attae CBS 131958.</title>
        <authorList>
            <person name="Moreno L.F."/>
            <person name="Stielow B.J."/>
            <person name="de Hoog S."/>
            <person name="Vicente V.A."/>
            <person name="Weiss V.A."/>
            <person name="de Vries M."/>
            <person name="Cruz L.M."/>
            <person name="Souza E.M."/>
        </authorList>
    </citation>
    <scope>NUCLEOTIDE SEQUENCE [LARGE SCALE GENOMIC DNA]</scope>
    <source>
        <strain evidence="3 4">CBS 131958</strain>
    </source>
</reference>
<dbReference type="SUPFAM" id="SSF56796">
    <property type="entry name" value="Dehydroquinate synthase-like"/>
    <property type="match status" value="1"/>
</dbReference>
<dbReference type="PANTHER" id="PTHR11496">
    <property type="entry name" value="ALCOHOL DEHYDROGENASE"/>
    <property type="match status" value="1"/>
</dbReference>
<dbReference type="Proteomes" id="UP000038010">
    <property type="component" value="Unassembled WGS sequence"/>
</dbReference>
<dbReference type="RefSeq" id="XP_018000812.1">
    <property type="nucleotide sequence ID" value="XM_018139619.1"/>
</dbReference>
<evidence type="ECO:0000259" key="2">
    <source>
        <dbReference type="Pfam" id="PF00465"/>
    </source>
</evidence>
<proteinExistence type="predicted"/>
<dbReference type="OrthoDB" id="339764at2759"/>
<keyword evidence="1" id="KW-0560">Oxidoreductase</keyword>
<dbReference type="GO" id="GO:0004022">
    <property type="term" value="F:alcohol dehydrogenase (NAD+) activity"/>
    <property type="evidence" value="ECO:0007669"/>
    <property type="project" value="TreeGrafter"/>
</dbReference>
<dbReference type="VEuPathDB" id="FungiDB:AB675_10822"/>
<gene>
    <name evidence="3" type="ORF">AB675_10822</name>
</gene>
<protein>
    <recommendedName>
        <fullName evidence="2">Alcohol dehydrogenase iron-type/glycerol dehydrogenase GldA domain-containing protein</fullName>
    </recommendedName>
</protein>
<accession>A0A0N0NN12</accession>
<evidence type="ECO:0000256" key="1">
    <source>
        <dbReference type="ARBA" id="ARBA00023002"/>
    </source>
</evidence>
<keyword evidence="4" id="KW-1185">Reference proteome</keyword>
<dbReference type="InterPro" id="IPR001670">
    <property type="entry name" value="ADH_Fe/GldA"/>
</dbReference>
<dbReference type="Gene3D" id="3.40.50.1970">
    <property type="match status" value="1"/>
</dbReference>
<comment type="caution">
    <text evidence="3">The sequence shown here is derived from an EMBL/GenBank/DDBJ whole genome shotgun (WGS) entry which is preliminary data.</text>
</comment>
<dbReference type="GeneID" id="28731499"/>
<dbReference type="GO" id="GO:0005739">
    <property type="term" value="C:mitochondrion"/>
    <property type="evidence" value="ECO:0007669"/>
    <property type="project" value="TreeGrafter"/>
</dbReference>
<dbReference type="PANTHER" id="PTHR11496:SF107">
    <property type="entry name" value="ALCOHOL DEHYDROGENASE, PUTATIVE (AFU_ORTHOLOGUE AFUA_1G06800)-RELATED"/>
    <property type="match status" value="1"/>
</dbReference>
<feature type="domain" description="Alcohol dehydrogenase iron-type/glycerol dehydrogenase GldA" evidence="2">
    <location>
        <begin position="47"/>
        <end position="207"/>
    </location>
</feature>
<dbReference type="EMBL" id="LFJN01000011">
    <property type="protein sequence ID" value="KPI40849.1"/>
    <property type="molecule type" value="Genomic_DNA"/>
</dbReference>
<dbReference type="Pfam" id="PF00465">
    <property type="entry name" value="Fe-ADH"/>
    <property type="match status" value="1"/>
</dbReference>